<evidence type="ECO:0000313" key="2">
    <source>
        <dbReference type="EMBL" id="KAK3385216.1"/>
    </source>
</evidence>
<feature type="region of interest" description="Disordered" evidence="1">
    <location>
        <begin position="281"/>
        <end position="307"/>
    </location>
</feature>
<organism evidence="2 3">
    <name type="scientific">Podospora didyma</name>
    <dbReference type="NCBI Taxonomy" id="330526"/>
    <lineage>
        <taxon>Eukaryota</taxon>
        <taxon>Fungi</taxon>
        <taxon>Dikarya</taxon>
        <taxon>Ascomycota</taxon>
        <taxon>Pezizomycotina</taxon>
        <taxon>Sordariomycetes</taxon>
        <taxon>Sordariomycetidae</taxon>
        <taxon>Sordariales</taxon>
        <taxon>Podosporaceae</taxon>
        <taxon>Podospora</taxon>
    </lineage>
</organism>
<comment type="caution">
    <text evidence="2">The sequence shown here is derived from an EMBL/GenBank/DDBJ whole genome shotgun (WGS) entry which is preliminary data.</text>
</comment>
<proteinExistence type="predicted"/>
<dbReference type="Proteomes" id="UP001285441">
    <property type="component" value="Unassembled WGS sequence"/>
</dbReference>
<name>A0AAE0NPB3_9PEZI</name>
<gene>
    <name evidence="2" type="ORF">B0H63DRAFT_522558</name>
</gene>
<evidence type="ECO:0000256" key="1">
    <source>
        <dbReference type="SAM" id="MobiDB-lite"/>
    </source>
</evidence>
<feature type="compositionally biased region" description="Basic and acidic residues" evidence="1">
    <location>
        <begin position="221"/>
        <end position="230"/>
    </location>
</feature>
<feature type="region of interest" description="Disordered" evidence="1">
    <location>
        <begin position="70"/>
        <end position="116"/>
    </location>
</feature>
<feature type="region of interest" description="Disordered" evidence="1">
    <location>
        <begin position="203"/>
        <end position="233"/>
    </location>
</feature>
<reference evidence="2" key="2">
    <citation type="submission" date="2023-06" db="EMBL/GenBank/DDBJ databases">
        <authorList>
            <consortium name="Lawrence Berkeley National Laboratory"/>
            <person name="Haridas S."/>
            <person name="Hensen N."/>
            <person name="Bonometti L."/>
            <person name="Westerberg I."/>
            <person name="Brannstrom I.O."/>
            <person name="Guillou S."/>
            <person name="Cros-Aarteil S."/>
            <person name="Calhoun S."/>
            <person name="Kuo A."/>
            <person name="Mondo S."/>
            <person name="Pangilinan J."/>
            <person name="Riley R."/>
            <person name="LaButti K."/>
            <person name="Andreopoulos B."/>
            <person name="Lipzen A."/>
            <person name="Chen C."/>
            <person name="Yanf M."/>
            <person name="Daum C."/>
            <person name="Ng V."/>
            <person name="Clum A."/>
            <person name="Steindorff A."/>
            <person name="Ohm R."/>
            <person name="Martin F."/>
            <person name="Silar P."/>
            <person name="Natvig D."/>
            <person name="Lalanne C."/>
            <person name="Gautier V."/>
            <person name="Ament-velasquez S.L."/>
            <person name="Kruys A."/>
            <person name="Hutchinson M.I."/>
            <person name="Powell A.J."/>
            <person name="Barry K."/>
            <person name="Miller A.N."/>
            <person name="Grigoriev I.V."/>
            <person name="Debuchy R."/>
            <person name="Gladieux P."/>
            <person name="Thoren M.H."/>
            <person name="Johannesson H."/>
        </authorList>
    </citation>
    <scope>NUCLEOTIDE SEQUENCE</scope>
    <source>
        <strain evidence="2">CBS 232.78</strain>
    </source>
</reference>
<sequence length="426" mass="45496">MEHGSDDSRSAEFNQMWTVSDGRNGIQRRRDSNDHFSNAWTLPTIPESSTSGSTEGADYFGVSALVSRDSGTRSTISDATTATTDANNNDPGLPRDFDHDWTVPSKSTQTPTGTTLPNLGIEYDSWRFWEIPARSSHASKPIIEPGQLSHSMLKSGEFSRFSYPPRESESLSGILTMIDNHTNRPRENDGQIIQSLSPQLIELGGRASPGMTDHASTGSKESSHDSHAGETHAAAPVSAFAPHRLLRANHSGRASNSSSGSSNILGPPIGYGNVLHSAHLGASSSSSQQSSMGRSTGASALMKPQPLVRPEGFKMLDTMGRGTDASSGSSVSYAGVDGPGGPWLPMHEHLLAVAGPKSDDNDIPVEHGILQRVDESPVRAGDTPHDANSLQVLSSSELSTRDNYLPPEYLHLGKDGIKWNPIGTIR</sequence>
<dbReference type="EMBL" id="JAULSW010000004">
    <property type="protein sequence ID" value="KAK3385216.1"/>
    <property type="molecule type" value="Genomic_DNA"/>
</dbReference>
<dbReference type="AlphaFoldDB" id="A0AAE0NPB3"/>
<feature type="compositionally biased region" description="Basic and acidic residues" evidence="1">
    <location>
        <begin position="1"/>
        <end position="10"/>
    </location>
</feature>
<protein>
    <submittedName>
        <fullName evidence="2">Uncharacterized protein</fullName>
    </submittedName>
</protein>
<keyword evidence="3" id="KW-1185">Reference proteome</keyword>
<feature type="region of interest" description="Disordered" evidence="1">
    <location>
        <begin position="1"/>
        <end position="55"/>
    </location>
</feature>
<feature type="compositionally biased region" description="Low complexity" evidence="1">
    <location>
        <begin position="78"/>
        <end position="90"/>
    </location>
</feature>
<feature type="compositionally biased region" description="Polar residues" evidence="1">
    <location>
        <begin position="35"/>
        <end position="54"/>
    </location>
</feature>
<evidence type="ECO:0000313" key="3">
    <source>
        <dbReference type="Proteomes" id="UP001285441"/>
    </source>
</evidence>
<accession>A0AAE0NPB3</accession>
<reference evidence="2" key="1">
    <citation type="journal article" date="2023" name="Mol. Phylogenet. Evol.">
        <title>Genome-scale phylogeny and comparative genomics of the fungal order Sordariales.</title>
        <authorList>
            <person name="Hensen N."/>
            <person name="Bonometti L."/>
            <person name="Westerberg I."/>
            <person name="Brannstrom I.O."/>
            <person name="Guillou S."/>
            <person name="Cros-Aarteil S."/>
            <person name="Calhoun S."/>
            <person name="Haridas S."/>
            <person name="Kuo A."/>
            <person name="Mondo S."/>
            <person name="Pangilinan J."/>
            <person name="Riley R."/>
            <person name="LaButti K."/>
            <person name="Andreopoulos B."/>
            <person name="Lipzen A."/>
            <person name="Chen C."/>
            <person name="Yan M."/>
            <person name="Daum C."/>
            <person name="Ng V."/>
            <person name="Clum A."/>
            <person name="Steindorff A."/>
            <person name="Ohm R.A."/>
            <person name="Martin F."/>
            <person name="Silar P."/>
            <person name="Natvig D.O."/>
            <person name="Lalanne C."/>
            <person name="Gautier V."/>
            <person name="Ament-Velasquez S.L."/>
            <person name="Kruys A."/>
            <person name="Hutchinson M.I."/>
            <person name="Powell A.J."/>
            <person name="Barry K."/>
            <person name="Miller A.N."/>
            <person name="Grigoriev I.V."/>
            <person name="Debuchy R."/>
            <person name="Gladieux P."/>
            <person name="Hiltunen Thoren M."/>
            <person name="Johannesson H."/>
        </authorList>
    </citation>
    <scope>NUCLEOTIDE SEQUENCE</scope>
    <source>
        <strain evidence="2">CBS 232.78</strain>
    </source>
</reference>
<feature type="compositionally biased region" description="Polar residues" evidence="1">
    <location>
        <begin position="104"/>
        <end position="116"/>
    </location>
</feature>